<evidence type="ECO:0000256" key="2">
    <source>
        <dbReference type="ARBA" id="ARBA00010844"/>
    </source>
</evidence>
<evidence type="ECO:0000256" key="1">
    <source>
        <dbReference type="ARBA" id="ARBA00004347"/>
    </source>
</evidence>
<organism evidence="18 19">
    <name type="scientific">Taphrina deformans (strain PYCC 5710 / ATCC 11124 / CBS 356.35 / IMI 108563 / JCM 9778 / NBRC 8474)</name>
    <name type="common">Peach leaf curl fungus</name>
    <name type="synonym">Lalaria deformans</name>
    <dbReference type="NCBI Taxonomy" id="1097556"/>
    <lineage>
        <taxon>Eukaryota</taxon>
        <taxon>Fungi</taxon>
        <taxon>Dikarya</taxon>
        <taxon>Ascomycota</taxon>
        <taxon>Taphrinomycotina</taxon>
        <taxon>Taphrinomycetes</taxon>
        <taxon>Taphrinales</taxon>
        <taxon>Taphrinaceae</taxon>
        <taxon>Taphrina</taxon>
    </lineage>
</organism>
<sequence>MVMKLDIKRTHLARSDRVKAIDFHPTEPWILTSMYNGQVLLYNYQTSAIIKTFEITDVPIRACKFIARKNWFVCGSDDFILRCFNFNTGEKVIQFEAHPDYIRCLCVHPTLPLVLSGSDDMTIRLWNFDNNWKLQQTFEGHSHYVMSLAFNPKDTNTFASSCLDKTVKTWSLGSSRANFTLDAHDKGVNFVEYYPGSDKPYMITTGDDKHVKIWDYQTKACVQILEGHTSNVSFAVFHPEIPVIISGSEDGTIKIWHSGTYRLEQTLSYGLERAWCVGVLKGRNDVCMGFDEGCVVIKMGQEEPAVSMDNSGKIIWAKGTEIQTAVIKGADADAKDGDKLMLSTKDLGNCEVYPSTLQHSPNGRFVVVCGDGEYIIYTALAWRNKAFGSATDFVWSIDSNEYAVRENATTIKVFKQFRERPGHIDTGFSSEGIFGGQLLGVKGSEWVSLYDWTTGGLVRRIDVGGSSDIFWSETGELMALITDEAFYILRFDRQAYQDAVDNGTVNDDESGVEDAFEVIATIHETVTTGRWVGDCFIYTNSANRMNYLVGDQTYTISHFDSGMYMLGYIPRDGRIYLADKDVNVSSYALSLAVVEYQTLIIRGDHDEAANVLETIPADQKTKIARFLEGQGLKELALSVTTDSEQRFELALSLGRLDVALDIARSVDIENKWKTVGDAALASWDFPLAEECFTKARDLSSLLLLHTSTGNAKGLTELAIMATESGQNNIAFVSSLSLGDSSQCIDTLLRTHRYAEAGLFARTYLPSRVEEVVSLWKADLEKHGRSRVARKLQSPEEDTEAFENFQQAIQDEKSSSNNLIELDSGEAESSAQDPSNRETEVNGHDKESLGPMNGEGVVVDAVPDAGE</sequence>
<comment type="function">
    <text evidence="12 13">The coatomer is a cytosolic protein complex that binds to dilysine motifs and reversibly associates with Golgi non-clathrin-coated vesicles, which further mediate biosynthetic protein transport from the ER, via the Golgi up to the trans Golgi network. Coatomer complex is required for budding from Golgi membranes, and is essential for the retrograde Golgi-to-ER transport of dilysine-tagged proteins.</text>
</comment>
<keyword evidence="8 13" id="KW-0653">Protein transport</keyword>
<dbReference type="CDD" id="cd22947">
    <property type="entry name" value="Coatomer_WDAD_beta-like"/>
    <property type="match status" value="1"/>
</dbReference>
<comment type="similarity">
    <text evidence="2 13">Belongs to the WD repeat COPB2 family.</text>
</comment>
<dbReference type="FunFam" id="1.25.40.470:FF:000001">
    <property type="entry name" value="Coatomer subunit beta"/>
    <property type="match status" value="1"/>
</dbReference>
<feature type="repeat" description="WD" evidence="14">
    <location>
        <begin position="95"/>
        <end position="136"/>
    </location>
</feature>
<dbReference type="PANTHER" id="PTHR19876:SF2">
    <property type="entry name" value="COATOMER SUBUNIT BETA"/>
    <property type="match status" value="1"/>
</dbReference>
<dbReference type="OrthoDB" id="10261470at2759"/>
<comment type="subcellular location">
    <subcellularLocation>
        <location evidence="1 13">Cytoplasmic vesicle</location>
        <location evidence="1 13">COPI-coated vesicle membrane</location>
        <topology evidence="1 13">Peripheral membrane protein</topology>
        <orientation evidence="1 13">Cytoplasmic side</orientation>
    </subcellularLocation>
    <subcellularLocation>
        <location evidence="13">Golgi apparatus membrane</location>
        <topology evidence="13">Peripheral membrane protein</topology>
        <orientation evidence="13">Cytoplasmic side</orientation>
    </subcellularLocation>
    <text evidence="13">The coatomer is cytoplasmic or polymerized on the cytoplasmic side of the Golgi, as well as on the vesicles/buds originating from it.</text>
</comment>
<dbReference type="GO" id="GO:0006888">
    <property type="term" value="P:endoplasmic reticulum to Golgi vesicle-mediated transport"/>
    <property type="evidence" value="ECO:0007669"/>
    <property type="project" value="TreeGrafter"/>
</dbReference>
<dbReference type="GO" id="GO:0030126">
    <property type="term" value="C:COPI vesicle coat"/>
    <property type="evidence" value="ECO:0007669"/>
    <property type="project" value="TreeGrafter"/>
</dbReference>
<proteinExistence type="inferred from homology"/>
<keyword evidence="19" id="KW-1185">Reference proteome</keyword>
<dbReference type="PROSITE" id="PS00678">
    <property type="entry name" value="WD_REPEATS_1"/>
    <property type="match status" value="1"/>
</dbReference>
<evidence type="ECO:0000256" key="9">
    <source>
        <dbReference type="ARBA" id="ARBA00023034"/>
    </source>
</evidence>
<gene>
    <name evidence="18" type="ORF">TAPDE_002453</name>
</gene>
<evidence type="ECO:0000256" key="3">
    <source>
        <dbReference type="ARBA" id="ARBA00022448"/>
    </source>
</evidence>
<keyword evidence="6" id="KW-0677">Repeat</keyword>
<evidence type="ECO:0000256" key="14">
    <source>
        <dbReference type="PROSITE-ProRule" id="PRU00221"/>
    </source>
</evidence>
<dbReference type="CDD" id="cd00200">
    <property type="entry name" value="WD40"/>
    <property type="match status" value="1"/>
</dbReference>
<dbReference type="PROSITE" id="PS50294">
    <property type="entry name" value="WD_REPEATS_REGION"/>
    <property type="match status" value="4"/>
</dbReference>
<dbReference type="PRINTS" id="PR00320">
    <property type="entry name" value="GPROTEINBRPT"/>
</dbReference>
<feature type="repeat" description="WD" evidence="14">
    <location>
        <begin position="225"/>
        <end position="266"/>
    </location>
</feature>
<dbReference type="Gene3D" id="2.130.10.10">
    <property type="entry name" value="YVTN repeat-like/Quinoprotein amine dehydrogenase"/>
    <property type="match status" value="1"/>
</dbReference>
<dbReference type="InterPro" id="IPR050844">
    <property type="entry name" value="Coatomer_complex_subunit"/>
</dbReference>
<dbReference type="SUPFAM" id="SSF50969">
    <property type="entry name" value="YVTN repeat-like/Quinoprotein amine dehydrogenase"/>
    <property type="match status" value="1"/>
</dbReference>
<dbReference type="Pfam" id="PF04053">
    <property type="entry name" value="B-prop_COPA_B_2nd"/>
    <property type="match status" value="1"/>
</dbReference>
<dbReference type="InterPro" id="IPR015943">
    <property type="entry name" value="WD40/YVTN_repeat-like_dom_sf"/>
</dbReference>
<dbReference type="GO" id="GO:0000139">
    <property type="term" value="C:Golgi membrane"/>
    <property type="evidence" value="ECO:0007669"/>
    <property type="project" value="UniProtKB-SubCell"/>
</dbReference>
<keyword evidence="7 13" id="KW-0931">ER-Golgi transport</keyword>
<evidence type="ECO:0000313" key="18">
    <source>
        <dbReference type="EMBL" id="CCG82449.1"/>
    </source>
</evidence>
<evidence type="ECO:0000256" key="15">
    <source>
        <dbReference type="SAM" id="MobiDB-lite"/>
    </source>
</evidence>
<evidence type="ECO:0000256" key="5">
    <source>
        <dbReference type="ARBA" id="ARBA00022574"/>
    </source>
</evidence>
<evidence type="ECO:0000256" key="10">
    <source>
        <dbReference type="ARBA" id="ARBA00023136"/>
    </source>
</evidence>
<evidence type="ECO:0000259" key="17">
    <source>
        <dbReference type="Pfam" id="PF23953"/>
    </source>
</evidence>
<name>R4XGE5_TAPDE</name>
<dbReference type="GO" id="GO:0005198">
    <property type="term" value="F:structural molecule activity"/>
    <property type="evidence" value="ECO:0007669"/>
    <property type="project" value="UniProtKB-UniRule"/>
</dbReference>
<dbReference type="Gene3D" id="1.25.40.470">
    <property type="match status" value="1"/>
</dbReference>
<evidence type="ECO:0000256" key="11">
    <source>
        <dbReference type="ARBA" id="ARBA00023329"/>
    </source>
</evidence>
<keyword evidence="5 14" id="KW-0853">WD repeat</keyword>
<dbReference type="InterPro" id="IPR019775">
    <property type="entry name" value="WD40_repeat_CS"/>
</dbReference>
<reference evidence="18 19" key="1">
    <citation type="journal article" date="2013" name="MBio">
        <title>Genome sequencing of the plant pathogen Taphrina deformans, the causal agent of peach leaf curl.</title>
        <authorList>
            <person name="Cisse O.H."/>
            <person name="Almeida J.M.G.C.F."/>
            <person name="Fonseca A."/>
            <person name="Kumar A.A."/>
            <person name="Salojaervi J."/>
            <person name="Overmyer K."/>
            <person name="Hauser P.M."/>
            <person name="Pagni M."/>
        </authorList>
    </citation>
    <scope>NUCLEOTIDE SEQUENCE [LARGE SCALE GENOMIC DNA]</scope>
    <source>
        <strain evidence="19">PYCC 5710 / ATCC 11124 / CBS 356.35 / IMI 108563 / JCM 9778 / NBRC 8474</strain>
    </source>
</reference>
<keyword evidence="9 13" id="KW-0333">Golgi apparatus</keyword>
<keyword evidence="10 13" id="KW-0472">Membrane</keyword>
<feature type="compositionally biased region" description="Basic and acidic residues" evidence="15">
    <location>
        <begin position="834"/>
        <end position="847"/>
    </location>
</feature>
<dbReference type="PROSITE" id="PS50082">
    <property type="entry name" value="WD_REPEATS_2"/>
    <property type="match status" value="4"/>
</dbReference>
<dbReference type="SUPFAM" id="SSF50978">
    <property type="entry name" value="WD40 repeat-like"/>
    <property type="match status" value="1"/>
</dbReference>
<dbReference type="AlphaFoldDB" id="R4XGE5"/>
<evidence type="ECO:0000256" key="13">
    <source>
        <dbReference type="PIRNR" id="PIRNR005567"/>
    </source>
</evidence>
<dbReference type="InterPro" id="IPR001680">
    <property type="entry name" value="WD40_rpt"/>
</dbReference>
<feature type="domain" description="COPA/B second beta-propeller" evidence="16">
    <location>
        <begin position="320"/>
        <end position="579"/>
    </location>
</feature>
<evidence type="ECO:0000313" key="19">
    <source>
        <dbReference type="Proteomes" id="UP000013776"/>
    </source>
</evidence>
<dbReference type="eggNOG" id="KOG0276">
    <property type="taxonomic scope" value="Eukaryota"/>
</dbReference>
<dbReference type="GO" id="GO:0006891">
    <property type="term" value="P:intra-Golgi vesicle-mediated transport"/>
    <property type="evidence" value="ECO:0007669"/>
    <property type="project" value="TreeGrafter"/>
</dbReference>
<dbReference type="InterPro" id="IPR011044">
    <property type="entry name" value="Quino_amine_DH_bsu"/>
</dbReference>
<keyword evidence="11 13" id="KW-0968">Cytoplasmic vesicle</keyword>
<dbReference type="InterPro" id="IPR036322">
    <property type="entry name" value="WD40_repeat_dom_sf"/>
</dbReference>
<comment type="caution">
    <text evidence="18">The sequence shown here is derived from an EMBL/GenBank/DDBJ whole genome shotgun (WGS) entry which is preliminary data.</text>
</comment>
<evidence type="ECO:0000256" key="8">
    <source>
        <dbReference type="ARBA" id="ARBA00022927"/>
    </source>
</evidence>
<dbReference type="PIRSF" id="PIRSF005567">
    <property type="entry name" value="Coatomer_beta'_subunit"/>
    <property type="match status" value="1"/>
</dbReference>
<dbReference type="SMART" id="SM00320">
    <property type="entry name" value="WD40"/>
    <property type="match status" value="6"/>
</dbReference>
<dbReference type="Proteomes" id="UP000013776">
    <property type="component" value="Unassembled WGS sequence"/>
</dbReference>
<dbReference type="VEuPathDB" id="FungiDB:TAPDE_002453"/>
<dbReference type="InterPro" id="IPR056176">
    <property type="entry name" value="TPR_COPA_B"/>
</dbReference>
<evidence type="ECO:0000259" key="16">
    <source>
        <dbReference type="Pfam" id="PF04053"/>
    </source>
</evidence>
<dbReference type="GO" id="GO:0006886">
    <property type="term" value="P:intracellular protein transport"/>
    <property type="evidence" value="ECO:0007669"/>
    <property type="project" value="UniProtKB-UniRule"/>
</dbReference>
<evidence type="ECO:0000256" key="4">
    <source>
        <dbReference type="ARBA" id="ARBA00022490"/>
    </source>
</evidence>
<dbReference type="FunFam" id="2.130.10.10:FF:000016">
    <property type="entry name" value="Coatomer alpha subunit, putative"/>
    <property type="match status" value="1"/>
</dbReference>
<keyword evidence="4 13" id="KW-0963">Cytoplasm</keyword>
<dbReference type="GO" id="GO:0006890">
    <property type="term" value="P:retrograde vesicle-mediated transport, Golgi to endoplasmic reticulum"/>
    <property type="evidence" value="ECO:0007669"/>
    <property type="project" value="TreeGrafter"/>
</dbReference>
<dbReference type="InterPro" id="IPR006692">
    <property type="entry name" value="Beta-prop_COPA/B_2nd"/>
</dbReference>
<feature type="domain" description="COPA/B TPR" evidence="17">
    <location>
        <begin position="596"/>
        <end position="776"/>
    </location>
</feature>
<dbReference type="InterPro" id="IPR016453">
    <property type="entry name" value="COPB2"/>
</dbReference>
<evidence type="ECO:0000256" key="7">
    <source>
        <dbReference type="ARBA" id="ARBA00022892"/>
    </source>
</evidence>
<protein>
    <recommendedName>
        <fullName evidence="13">Coatomer subunit beta'</fullName>
    </recommendedName>
</protein>
<dbReference type="Pfam" id="PF00400">
    <property type="entry name" value="WD40"/>
    <property type="match status" value="5"/>
</dbReference>
<dbReference type="EMBL" id="CAHR02000084">
    <property type="protein sequence ID" value="CCG82449.1"/>
    <property type="molecule type" value="Genomic_DNA"/>
</dbReference>
<keyword evidence="3 13" id="KW-0813">Transport</keyword>
<dbReference type="PANTHER" id="PTHR19876">
    <property type="entry name" value="COATOMER"/>
    <property type="match status" value="1"/>
</dbReference>
<feature type="repeat" description="WD" evidence="14">
    <location>
        <begin position="138"/>
        <end position="180"/>
    </location>
</feature>
<evidence type="ECO:0000256" key="6">
    <source>
        <dbReference type="ARBA" id="ARBA00022737"/>
    </source>
</evidence>
<accession>R4XGE5</accession>
<feature type="repeat" description="WD" evidence="14">
    <location>
        <begin position="181"/>
        <end position="224"/>
    </location>
</feature>
<comment type="subunit">
    <text evidence="13">Oligomeric complex that consists of at least the alpha, beta, beta', gamma, delta, epsilon and zeta subunits.</text>
</comment>
<dbReference type="Pfam" id="PF23953">
    <property type="entry name" value="TPR_COPA_B"/>
    <property type="match status" value="1"/>
</dbReference>
<dbReference type="InterPro" id="IPR020472">
    <property type="entry name" value="WD40_PAC1"/>
</dbReference>
<evidence type="ECO:0000256" key="12">
    <source>
        <dbReference type="ARBA" id="ARBA00025536"/>
    </source>
</evidence>
<feature type="region of interest" description="Disordered" evidence="15">
    <location>
        <begin position="811"/>
        <end position="866"/>
    </location>
</feature>
<dbReference type="STRING" id="1097556.R4XGE5"/>